<keyword evidence="4" id="KW-1185">Reference proteome</keyword>
<dbReference type="Pfam" id="PF07762">
    <property type="entry name" value="DUF1618"/>
    <property type="match status" value="1"/>
</dbReference>
<dbReference type="AlphaFoldDB" id="A0AAQ3TK97"/>
<reference evidence="3 4" key="1">
    <citation type="submission" date="2024-02" db="EMBL/GenBank/DDBJ databases">
        <title>High-quality chromosome-scale genome assembly of Pensacola bahiagrass (Paspalum notatum Flugge var. saurae).</title>
        <authorList>
            <person name="Vega J.M."/>
            <person name="Podio M."/>
            <person name="Orjuela J."/>
            <person name="Siena L.A."/>
            <person name="Pessino S.C."/>
            <person name="Combes M.C."/>
            <person name="Mariac C."/>
            <person name="Albertini E."/>
            <person name="Pupilli F."/>
            <person name="Ortiz J.P.A."/>
            <person name="Leblanc O."/>
        </authorList>
    </citation>
    <scope>NUCLEOTIDE SEQUENCE [LARGE SCALE GENOMIC DNA]</scope>
    <source>
        <strain evidence="3">R1</strain>
        <tissue evidence="3">Leaf</tissue>
    </source>
</reference>
<protein>
    <recommendedName>
        <fullName evidence="2">DUF1618 domain-containing protein</fullName>
    </recommendedName>
</protein>
<proteinExistence type="predicted"/>
<evidence type="ECO:0000259" key="2">
    <source>
        <dbReference type="Pfam" id="PF07762"/>
    </source>
</evidence>
<sequence>MKGIDELLRAWDAARASAPAAAALEEKETHTSSSRSRRTRSGSSRRPSHVLLNVAAVVGVHPNRTTAKTLTSKGLRIEVSFLMEPPPQPSTVFVASDDLNPFVPPVVLCSVDDLLLLRVNVGRKRCHVSLKHCHDYYVYRACTDFPVLDLLQSPPNPVFHRDDVGLLPRPDGRYTVASLMDIGRDDVYELQLYHSDTSTWTSREVSVEPPQWHPLPEGAPKFCGCLLRHYTSAVITIGREGGTMAWVDLWRSVLLCDVLRPDSCLRAMPVPLPSRQMGLNDGLGVRLDFAAHSRAISFNRGKGCLTLVHLERFESPDPFHAATRGRCGQDVQVLDWELTTWSNSKMSLSQEDWHEEHTVKASNITIDDPAAVSRMLEDFRSLPPPREHSDDEAVATATAAAAAAAPQAQKQLEFHNLSMCQPHLVPNGEDVVYLVAREKYLDPKAWLVAVDMKKGTLKRVSDIGNQGHPFCHRIHCLTRISKYTNPRKRLMKSSATDPVYIFLHLGSIRRTNSIKFLWTKKNPTIKLALWSDACCAAIKDGS</sequence>
<accession>A0AAQ3TK97</accession>
<feature type="domain" description="DUF1618" evidence="2">
    <location>
        <begin position="246"/>
        <end position="433"/>
    </location>
</feature>
<dbReference type="PANTHER" id="PTHR33074:SF72">
    <property type="entry name" value="DUF1618 DOMAIN-CONTAINING PROTEIN"/>
    <property type="match status" value="1"/>
</dbReference>
<dbReference type="EMBL" id="CP144749">
    <property type="protein sequence ID" value="WVZ72992.1"/>
    <property type="molecule type" value="Genomic_DNA"/>
</dbReference>
<dbReference type="Proteomes" id="UP001341281">
    <property type="component" value="Chromosome 05"/>
</dbReference>
<name>A0AAQ3TK97_PASNO</name>
<evidence type="ECO:0000256" key="1">
    <source>
        <dbReference type="SAM" id="MobiDB-lite"/>
    </source>
</evidence>
<feature type="region of interest" description="Disordered" evidence="1">
    <location>
        <begin position="20"/>
        <end position="46"/>
    </location>
</feature>
<dbReference type="InterPro" id="IPR011676">
    <property type="entry name" value="DUF1618"/>
</dbReference>
<dbReference type="PANTHER" id="PTHR33074">
    <property type="entry name" value="EXPRESSED PROTEIN-RELATED"/>
    <property type="match status" value="1"/>
</dbReference>
<evidence type="ECO:0000313" key="3">
    <source>
        <dbReference type="EMBL" id="WVZ72992.1"/>
    </source>
</evidence>
<gene>
    <name evidence="3" type="ORF">U9M48_021366</name>
</gene>
<evidence type="ECO:0000313" key="4">
    <source>
        <dbReference type="Proteomes" id="UP001341281"/>
    </source>
</evidence>
<organism evidence="3 4">
    <name type="scientific">Paspalum notatum var. saurae</name>
    <dbReference type="NCBI Taxonomy" id="547442"/>
    <lineage>
        <taxon>Eukaryota</taxon>
        <taxon>Viridiplantae</taxon>
        <taxon>Streptophyta</taxon>
        <taxon>Embryophyta</taxon>
        <taxon>Tracheophyta</taxon>
        <taxon>Spermatophyta</taxon>
        <taxon>Magnoliopsida</taxon>
        <taxon>Liliopsida</taxon>
        <taxon>Poales</taxon>
        <taxon>Poaceae</taxon>
        <taxon>PACMAD clade</taxon>
        <taxon>Panicoideae</taxon>
        <taxon>Andropogonodae</taxon>
        <taxon>Paspaleae</taxon>
        <taxon>Paspalinae</taxon>
        <taxon>Paspalum</taxon>
    </lineage>
</organism>